<dbReference type="GO" id="GO:0005634">
    <property type="term" value="C:nucleus"/>
    <property type="evidence" value="ECO:0007669"/>
    <property type="project" value="UniProtKB-SubCell"/>
</dbReference>
<accession>A0A1E4TC38</accession>
<keyword evidence="2" id="KW-0175">Coiled coil</keyword>
<dbReference type="GO" id="GO:0051301">
    <property type="term" value="P:cell division"/>
    <property type="evidence" value="ECO:0007669"/>
    <property type="project" value="UniProtKB-UniRule"/>
</dbReference>
<keyword evidence="1" id="KW-0132">Cell division</keyword>
<reference evidence="4" key="1">
    <citation type="submission" date="2016-02" db="EMBL/GenBank/DDBJ databases">
        <title>Comparative genomics of biotechnologically important yeasts.</title>
        <authorList>
            <consortium name="DOE Joint Genome Institute"/>
            <person name="Riley R."/>
            <person name="Haridas S."/>
            <person name="Wolfe K.H."/>
            <person name="Lopes M.R."/>
            <person name="Hittinger C.T."/>
            <person name="Goker M."/>
            <person name="Salamov A."/>
            <person name="Wisecaver J."/>
            <person name="Long T.M."/>
            <person name="Aerts A.L."/>
            <person name="Barry K."/>
            <person name="Choi C."/>
            <person name="Clum A."/>
            <person name="Coughlan A.Y."/>
            <person name="Deshpande S."/>
            <person name="Douglass A.P."/>
            <person name="Hanson S.J."/>
            <person name="Klenk H.-P."/>
            <person name="Labutti K."/>
            <person name="Lapidus A."/>
            <person name="Lindquist E."/>
            <person name="Lipzen A."/>
            <person name="Meier-Kolthoff J.P."/>
            <person name="Ohm R.A."/>
            <person name="Otillar R.P."/>
            <person name="Pangilinan J."/>
            <person name="Peng Y."/>
            <person name="Rokas A."/>
            <person name="Rosa C.A."/>
            <person name="Scheuner C."/>
            <person name="Sibirny A.A."/>
            <person name="Slot J.C."/>
            <person name="Stielow J.B."/>
            <person name="Sun H."/>
            <person name="Kurtzman C.P."/>
            <person name="Blackwell M."/>
            <person name="Jeffries T.W."/>
            <person name="Grigoriev I.V."/>
        </authorList>
    </citation>
    <scope>NUCLEOTIDE SEQUENCE [LARGE SCALE GENOMIC DNA]</scope>
    <source>
        <strain evidence="4">NRRL Y-17796</strain>
    </source>
</reference>
<gene>
    <name evidence="3" type="ORF">CANCADRAFT_137008</name>
</gene>
<evidence type="ECO:0000313" key="4">
    <source>
        <dbReference type="Proteomes" id="UP000095023"/>
    </source>
</evidence>
<sequence>MSKVTQFSASELSSYRSSMSELTEVLPGVTENTVQKLQQIQATLNDNQAKRANELKEKQAKLQILEEQLSAAKNNMITLQKNLTSHEPYLNELNRQKDDVNNKISHMNTTRDSLSNEIDSMSKECAKLEKVLQNGDFASTASDTESNAKIVQLYRQLGLQIKTDSNGNPDKVLAQSIADNELSVIKASEDGWNADNVNSAWNAL</sequence>
<keyword evidence="1" id="KW-0131">Cell cycle</keyword>
<keyword evidence="1" id="KW-0158">Chromosome</keyword>
<protein>
    <recommendedName>
        <fullName evidence="1">Kinetochore protein Spc24</fullName>
    </recommendedName>
</protein>
<dbReference type="EMBL" id="KV453843">
    <property type="protein sequence ID" value="ODV89283.1"/>
    <property type="molecule type" value="Genomic_DNA"/>
</dbReference>
<name>A0A1E4TC38_9ASCO</name>
<keyword evidence="1" id="KW-0137">Centromere</keyword>
<comment type="subunit">
    <text evidence="1">Component of the NDC80 complex.</text>
</comment>
<dbReference type="AlphaFoldDB" id="A0A1E4TC38"/>
<comment type="function">
    <text evidence="1">Acts as a component of the essential kinetochore-associated NDC80 complex, which is required for chromosome segregation and spindle checkpoint activity.</text>
</comment>
<keyword evidence="1" id="KW-0498">Mitosis</keyword>
<keyword evidence="4" id="KW-1185">Reference proteome</keyword>
<comment type="subcellular location">
    <subcellularLocation>
        <location evidence="1">Nucleus</location>
    </subcellularLocation>
    <subcellularLocation>
        <location evidence="1">Chromosome</location>
        <location evidence="1">Centromere</location>
        <location evidence="1">Kinetochore</location>
    </subcellularLocation>
</comment>
<proteinExistence type="inferred from homology"/>
<dbReference type="InterPro" id="IPR013252">
    <property type="entry name" value="Ndc80_Spc24"/>
</dbReference>
<dbReference type="GO" id="GO:0000776">
    <property type="term" value="C:kinetochore"/>
    <property type="evidence" value="ECO:0007669"/>
    <property type="project" value="UniProtKB-KW"/>
</dbReference>
<feature type="coiled-coil region" evidence="2">
    <location>
        <begin position="37"/>
        <end position="131"/>
    </location>
</feature>
<evidence type="ECO:0000313" key="3">
    <source>
        <dbReference type="EMBL" id="ODV89283.1"/>
    </source>
</evidence>
<dbReference type="Pfam" id="PF08286">
    <property type="entry name" value="Spc24"/>
    <property type="match status" value="1"/>
</dbReference>
<evidence type="ECO:0000256" key="2">
    <source>
        <dbReference type="SAM" id="Coils"/>
    </source>
</evidence>
<organism evidence="3 4">
    <name type="scientific">Tortispora caseinolytica NRRL Y-17796</name>
    <dbReference type="NCBI Taxonomy" id="767744"/>
    <lineage>
        <taxon>Eukaryota</taxon>
        <taxon>Fungi</taxon>
        <taxon>Dikarya</taxon>
        <taxon>Ascomycota</taxon>
        <taxon>Saccharomycotina</taxon>
        <taxon>Trigonopsidomycetes</taxon>
        <taxon>Trigonopsidales</taxon>
        <taxon>Trigonopsidaceae</taxon>
        <taxon>Tortispora</taxon>
    </lineage>
</organism>
<dbReference type="Gene3D" id="1.10.287.1490">
    <property type="match status" value="1"/>
</dbReference>
<keyword evidence="1" id="KW-0995">Kinetochore</keyword>
<dbReference type="OrthoDB" id="988630at2759"/>
<comment type="similarity">
    <text evidence="1">Belongs to the SPC24 family.</text>
</comment>
<dbReference type="Proteomes" id="UP000095023">
    <property type="component" value="Unassembled WGS sequence"/>
</dbReference>
<keyword evidence="1" id="KW-0539">Nucleus</keyword>
<evidence type="ECO:0000256" key="1">
    <source>
        <dbReference type="RuleBase" id="RU368011"/>
    </source>
</evidence>